<protein>
    <submittedName>
        <fullName evidence="2">Uncharacterized protein</fullName>
    </submittedName>
</protein>
<feature type="region of interest" description="Disordered" evidence="1">
    <location>
        <begin position="103"/>
        <end position="205"/>
    </location>
</feature>
<feature type="compositionally biased region" description="Basic and acidic residues" evidence="1">
    <location>
        <begin position="186"/>
        <end position="196"/>
    </location>
</feature>
<feature type="compositionally biased region" description="Polar residues" evidence="1">
    <location>
        <begin position="159"/>
        <end position="170"/>
    </location>
</feature>
<evidence type="ECO:0000313" key="3">
    <source>
        <dbReference type="Proteomes" id="UP001161017"/>
    </source>
</evidence>
<sequence length="205" mass="21997">MPKQRRTPSKVKATQNTSCIICNAYAPFGSLCSKHLQPVDGGGYRCQSCQRPIYRVGNLNHHYAGWNGWFCKLDLRIQHGEALQAATSSTQLDPASDVAAITCAASSPSPKRKLSTSDEATVRQATSSPSGERKSSAGDEAAVTPTASSPSRKRKFGTSDESAITQTASRPNRKRKLGTNNLPVEDGEHTAKRSRGDQGILPPSQ</sequence>
<dbReference type="Proteomes" id="UP001161017">
    <property type="component" value="Unassembled WGS sequence"/>
</dbReference>
<dbReference type="AlphaFoldDB" id="A0AA43QVR5"/>
<reference evidence="2" key="1">
    <citation type="journal article" date="2023" name="Genome Biol. Evol.">
        <title>First Whole Genome Sequence and Flow Cytometry Genome Size Data for the Lichen-Forming Fungus Ramalina farinacea (Ascomycota).</title>
        <authorList>
            <person name="Llewellyn T."/>
            <person name="Mian S."/>
            <person name="Hill R."/>
            <person name="Leitch I.J."/>
            <person name="Gaya E."/>
        </authorList>
    </citation>
    <scope>NUCLEOTIDE SEQUENCE</scope>
    <source>
        <strain evidence="2">LIQ254RAFAR</strain>
    </source>
</reference>
<accession>A0AA43QVR5</accession>
<gene>
    <name evidence="2" type="ORF">OHK93_005239</name>
</gene>
<proteinExistence type="predicted"/>
<comment type="caution">
    <text evidence="2">The sequence shown here is derived from an EMBL/GenBank/DDBJ whole genome shotgun (WGS) entry which is preliminary data.</text>
</comment>
<dbReference type="EMBL" id="JAPUFD010000026">
    <property type="protein sequence ID" value="MDI1493450.1"/>
    <property type="molecule type" value="Genomic_DNA"/>
</dbReference>
<keyword evidence="3" id="KW-1185">Reference proteome</keyword>
<name>A0AA43QVR5_9LECA</name>
<feature type="compositionally biased region" description="Polar residues" evidence="1">
    <location>
        <begin position="117"/>
        <end position="130"/>
    </location>
</feature>
<evidence type="ECO:0000313" key="2">
    <source>
        <dbReference type="EMBL" id="MDI1493450.1"/>
    </source>
</evidence>
<organism evidence="2 3">
    <name type="scientific">Ramalina farinacea</name>
    <dbReference type="NCBI Taxonomy" id="258253"/>
    <lineage>
        <taxon>Eukaryota</taxon>
        <taxon>Fungi</taxon>
        <taxon>Dikarya</taxon>
        <taxon>Ascomycota</taxon>
        <taxon>Pezizomycotina</taxon>
        <taxon>Lecanoromycetes</taxon>
        <taxon>OSLEUM clade</taxon>
        <taxon>Lecanoromycetidae</taxon>
        <taxon>Lecanorales</taxon>
        <taxon>Lecanorineae</taxon>
        <taxon>Ramalinaceae</taxon>
        <taxon>Ramalina</taxon>
    </lineage>
</organism>
<evidence type="ECO:0000256" key="1">
    <source>
        <dbReference type="SAM" id="MobiDB-lite"/>
    </source>
</evidence>